<dbReference type="AlphaFoldDB" id="A0A1H6IRA9"/>
<gene>
    <name evidence="1" type="ORF">SAMN02910265_01053</name>
</gene>
<protein>
    <recommendedName>
        <fullName evidence="3">AAA-like domain-containing protein</fullName>
    </recommendedName>
</protein>
<name>A0A1H6IRA9_RUMFL</name>
<organism evidence="1 2">
    <name type="scientific">Ruminococcus flavefaciens</name>
    <dbReference type="NCBI Taxonomy" id="1265"/>
    <lineage>
        <taxon>Bacteria</taxon>
        <taxon>Bacillati</taxon>
        <taxon>Bacillota</taxon>
        <taxon>Clostridia</taxon>
        <taxon>Eubacteriales</taxon>
        <taxon>Oscillospiraceae</taxon>
        <taxon>Ruminococcus</taxon>
    </lineage>
</organism>
<evidence type="ECO:0000313" key="2">
    <source>
        <dbReference type="Proteomes" id="UP000183190"/>
    </source>
</evidence>
<dbReference type="InterPro" id="IPR027417">
    <property type="entry name" value="P-loop_NTPase"/>
</dbReference>
<evidence type="ECO:0008006" key="3">
    <source>
        <dbReference type="Google" id="ProtNLM"/>
    </source>
</evidence>
<sequence length="1032" mass="116956">MESNSSFDFVCDCGCDVEYASQKARELDELIEKRADQKASINEEKRFNAHREEFQLEVLKLLQEEGIRKEGVELSSASPLISDTYIIDGVTLLSDDFIPDSVETDPLYEETSLIKSPYSLEYQEVNHKTGKRKLAWKESATLVLICNPIAYGKCEEIDVFLKGVKKPLRFPNGEISEETFRRQTPFARKGINVSVKRHYESFLRSLRECPNKKFLTIPKHAGGIKLQNGVTTYISSESVIPGLEELFPQEVRDHKMVAHALPLKDMVAIYRKAMPNCLEAKIATIVRTESLLLPWFEAEGLHPDCGFSISYTNDAERETAIALTKRKNYSSTVVQALTDRIPKVRKELSAANDVTVLFTFSGIFDEGTSLDNAFKEIMWDINGENGDEDGTRKIIVILTDIPERIPDDYPVYYINCSEDIVSKNVPVLQRLAGMLDYSFKEYLYNNPDTAKQLVRDGIKVARHIVSTFSNVVVTDIMKMTLATAHILERLGVVTDSDFRGVIRWLMSEASSRLTMTDLYCNSFKSAVSNTILSKELKLSMQFGPLFYSDDGYTAFFRTEDKSINLSGDTLKNVIIPKTPAGSVTKMNKHAKEKGMLIAQHTNKRKLKVAFGEGLIEDVEVFSYKSSVLNAEAKAYVDDIINNEYWFNIGEYPDGFVPVLYNADGTRVAGYVFNPDMDDNFHEVYFGYTRSGKTFAMTNRAVQMVEIEGADAVLIFDQTGGFSPEEVDKHIGKELRSKYFSFWNVYEDGVPVNLLDLRGCRTLKEERERIFRIYAMMTKSLGSYQEPILKIAVNCLLRQMKKDPDMKIEDIINYIEYISCNDDGEPVMDEAHRKLCLKLKTIIEDLVDMPVSKNNWGEFVKAQDKPIIVISTGADSVGKGSEIIDMMLESIYGYKQCFPSSRYTVVIDEAQDLYLHEKGAVNVLLRKGGKHGITILMASQSFPDPNVQFGKVVGNCGRLRSYHPKADDLKRAANYFNCGKEEVDFLQQGECFDKGPFWSRYRNENVINTLRGKTVVFEPAAEIKNDTEEDEQP</sequence>
<proteinExistence type="predicted"/>
<reference evidence="1 2" key="1">
    <citation type="submission" date="2016-10" db="EMBL/GenBank/DDBJ databases">
        <authorList>
            <person name="de Groot N.N."/>
        </authorList>
    </citation>
    <scope>NUCLEOTIDE SEQUENCE [LARGE SCALE GENOMIC DNA]</scope>
    <source>
        <strain evidence="1 2">YAD2003</strain>
    </source>
</reference>
<dbReference type="Proteomes" id="UP000183190">
    <property type="component" value="Unassembled WGS sequence"/>
</dbReference>
<accession>A0A1H6IRA9</accession>
<dbReference type="RefSeq" id="WP_074714973.1">
    <property type="nucleotide sequence ID" value="NZ_FNWV01000003.1"/>
</dbReference>
<dbReference type="EMBL" id="FNWV01000003">
    <property type="protein sequence ID" value="SEH50550.1"/>
    <property type="molecule type" value="Genomic_DNA"/>
</dbReference>
<dbReference type="OrthoDB" id="1813970at2"/>
<dbReference type="Gene3D" id="3.40.50.300">
    <property type="entry name" value="P-loop containing nucleotide triphosphate hydrolases"/>
    <property type="match status" value="1"/>
</dbReference>
<evidence type="ECO:0000313" key="1">
    <source>
        <dbReference type="EMBL" id="SEH50550.1"/>
    </source>
</evidence>
<dbReference type="SUPFAM" id="SSF52540">
    <property type="entry name" value="P-loop containing nucleoside triphosphate hydrolases"/>
    <property type="match status" value="1"/>
</dbReference>